<gene>
    <name evidence="6" type="ORF">RQP50_03265</name>
</gene>
<feature type="transmembrane region" description="Helical" evidence="5">
    <location>
        <begin position="12"/>
        <end position="43"/>
    </location>
</feature>
<dbReference type="PANTHER" id="PTHR37306">
    <property type="entry name" value="COLICIN V PRODUCTION PROTEIN"/>
    <property type="match status" value="1"/>
</dbReference>
<sequence>MMQDIGKFINNVWMEIAAVFASWNGLDYAIVGAAIACIVLGAVRGFKSIALSLFGYIVAFIVAARFYADFVPWVRKRVFTTTVSSGSGAKASGGTPLAGTFMDTVHAVVAFLLLFTFILAGLWLIRFALKKFTDVPPVRTVDRVIGAVLGLVQFVFLWCMIYVLLRAWPAGVFRDWVDASIWVDRTGKWMPDVMVEAVKWAQWL</sequence>
<proteinExistence type="predicted"/>
<keyword evidence="4 5" id="KW-0472">Membrane</keyword>
<accession>A0AAJ2JSZ6</accession>
<dbReference type="RefSeq" id="WP_315743221.1">
    <property type="nucleotide sequence ID" value="NZ_JAVYAA010000001.1"/>
</dbReference>
<keyword evidence="3 5" id="KW-1133">Transmembrane helix</keyword>
<feature type="transmembrane region" description="Helical" evidence="5">
    <location>
        <begin position="49"/>
        <end position="68"/>
    </location>
</feature>
<evidence type="ECO:0000256" key="5">
    <source>
        <dbReference type="SAM" id="Phobius"/>
    </source>
</evidence>
<name>A0AAJ2JSZ6_9BACL</name>
<protein>
    <submittedName>
        <fullName evidence="6">CvpA family protein</fullName>
    </submittedName>
</protein>
<feature type="transmembrane region" description="Helical" evidence="5">
    <location>
        <begin position="145"/>
        <end position="165"/>
    </location>
</feature>
<evidence type="ECO:0000313" key="7">
    <source>
        <dbReference type="Proteomes" id="UP001250538"/>
    </source>
</evidence>
<keyword evidence="2 5" id="KW-0812">Transmembrane</keyword>
<reference evidence="7" key="1">
    <citation type="submission" date="2023-09" db="EMBL/GenBank/DDBJ databases">
        <title>Paenibacillus sp. chi10 Genome sequencing and assembly.</title>
        <authorList>
            <person name="Kim I."/>
        </authorList>
    </citation>
    <scope>NUCLEOTIDE SEQUENCE [LARGE SCALE GENOMIC DNA]</scope>
    <source>
        <strain evidence="7">chi10</strain>
    </source>
</reference>
<evidence type="ECO:0000256" key="4">
    <source>
        <dbReference type="ARBA" id="ARBA00023136"/>
    </source>
</evidence>
<evidence type="ECO:0000256" key="1">
    <source>
        <dbReference type="ARBA" id="ARBA00004141"/>
    </source>
</evidence>
<comment type="caution">
    <text evidence="6">The sequence shown here is derived from an EMBL/GenBank/DDBJ whole genome shotgun (WGS) entry which is preliminary data.</text>
</comment>
<keyword evidence="7" id="KW-1185">Reference proteome</keyword>
<evidence type="ECO:0000313" key="6">
    <source>
        <dbReference type="EMBL" id="MDT8975261.1"/>
    </source>
</evidence>
<dbReference type="EMBL" id="JAVYAA010000001">
    <property type="protein sequence ID" value="MDT8975261.1"/>
    <property type="molecule type" value="Genomic_DNA"/>
</dbReference>
<feature type="transmembrane region" description="Helical" evidence="5">
    <location>
        <begin position="105"/>
        <end position="125"/>
    </location>
</feature>
<dbReference type="GO" id="GO:0016020">
    <property type="term" value="C:membrane"/>
    <property type="evidence" value="ECO:0007669"/>
    <property type="project" value="UniProtKB-SubCell"/>
</dbReference>
<organism evidence="6 7">
    <name type="scientific">Paenibacillus suaedae</name>
    <dbReference type="NCBI Taxonomy" id="3077233"/>
    <lineage>
        <taxon>Bacteria</taxon>
        <taxon>Bacillati</taxon>
        <taxon>Bacillota</taxon>
        <taxon>Bacilli</taxon>
        <taxon>Bacillales</taxon>
        <taxon>Paenibacillaceae</taxon>
        <taxon>Paenibacillus</taxon>
    </lineage>
</organism>
<dbReference type="GO" id="GO:0009403">
    <property type="term" value="P:toxin biosynthetic process"/>
    <property type="evidence" value="ECO:0007669"/>
    <property type="project" value="InterPro"/>
</dbReference>
<comment type="subcellular location">
    <subcellularLocation>
        <location evidence="1">Membrane</location>
        <topology evidence="1">Multi-pass membrane protein</topology>
    </subcellularLocation>
</comment>
<dbReference type="Pfam" id="PF02674">
    <property type="entry name" value="Colicin_V"/>
    <property type="match status" value="1"/>
</dbReference>
<evidence type="ECO:0000256" key="3">
    <source>
        <dbReference type="ARBA" id="ARBA00022989"/>
    </source>
</evidence>
<evidence type="ECO:0000256" key="2">
    <source>
        <dbReference type="ARBA" id="ARBA00022692"/>
    </source>
</evidence>
<dbReference type="AlphaFoldDB" id="A0AAJ2JSZ6"/>
<dbReference type="Proteomes" id="UP001250538">
    <property type="component" value="Unassembled WGS sequence"/>
</dbReference>
<dbReference type="PANTHER" id="PTHR37306:SF1">
    <property type="entry name" value="COLICIN V PRODUCTION PROTEIN"/>
    <property type="match status" value="1"/>
</dbReference>
<dbReference type="InterPro" id="IPR003825">
    <property type="entry name" value="Colicin-V_CvpA"/>
</dbReference>